<sequence>MNAFASNTLALGPGVLSADSLAKAGLAVVLLIVFAESGLLVGFFLPGDSVLFTVGMLIARDELSTPLPVAAVLIGLAAVTGDQVGYLIGRRVGPALFRRPDSRLFKQEYVEQAHEFFEKYGPRSIILARFVPVVRTFTPVIAGVSRMNYRLFITYNIVGGVVWGCGITVLGFYLGKIDFVRNNIEPMLILIVVVSVLPIAFEFLRARRRKRAGNGAVREGSAGFGGSAPVADEAETFAVRPRRGGGRHSVAHQRQTPGLTEADREDRG</sequence>
<accession>Q2JH17</accession>
<keyword evidence="11" id="KW-1185">Reference proteome</keyword>
<dbReference type="GO" id="GO:0005886">
    <property type="term" value="C:plasma membrane"/>
    <property type="evidence" value="ECO:0007669"/>
    <property type="project" value="UniProtKB-SubCell"/>
</dbReference>
<organism evidence="10 11">
    <name type="scientific">Frankia casuarinae (strain DSM 45818 / CECT 9043 / HFP020203 / CcI3)</name>
    <dbReference type="NCBI Taxonomy" id="106370"/>
    <lineage>
        <taxon>Bacteria</taxon>
        <taxon>Bacillati</taxon>
        <taxon>Actinomycetota</taxon>
        <taxon>Actinomycetes</taxon>
        <taxon>Frankiales</taxon>
        <taxon>Frankiaceae</taxon>
        <taxon>Frankia</taxon>
    </lineage>
</organism>
<dbReference type="PhylomeDB" id="Q2JH17"/>
<name>Q2JH17_FRACC</name>
<dbReference type="Proteomes" id="UP000001937">
    <property type="component" value="Chromosome"/>
</dbReference>
<comment type="similarity">
    <text evidence="2 7">Belongs to the DedA family.</text>
</comment>
<gene>
    <name evidence="10" type="ordered locus">Francci3_0031</name>
</gene>
<keyword evidence="5 7" id="KW-1133">Transmembrane helix</keyword>
<dbReference type="HOGENOM" id="CLU_044208_6_0_11"/>
<keyword evidence="4 7" id="KW-0812">Transmembrane</keyword>
<evidence type="ECO:0000256" key="7">
    <source>
        <dbReference type="RuleBase" id="RU367016"/>
    </source>
</evidence>
<dbReference type="PANTHER" id="PTHR30353:SF0">
    <property type="entry name" value="TRANSMEMBRANE PROTEIN"/>
    <property type="match status" value="1"/>
</dbReference>
<dbReference type="PANTHER" id="PTHR30353">
    <property type="entry name" value="INNER MEMBRANE PROTEIN DEDA-RELATED"/>
    <property type="match status" value="1"/>
</dbReference>
<evidence type="ECO:0000256" key="4">
    <source>
        <dbReference type="ARBA" id="ARBA00022692"/>
    </source>
</evidence>
<feature type="transmembrane region" description="Helical" evidence="7">
    <location>
        <begin position="186"/>
        <end position="204"/>
    </location>
</feature>
<dbReference type="OrthoDB" id="9813426at2"/>
<feature type="domain" description="VTT" evidence="9">
    <location>
        <begin position="45"/>
        <end position="171"/>
    </location>
</feature>
<keyword evidence="3 7" id="KW-1003">Cell membrane</keyword>
<keyword evidence="6 7" id="KW-0472">Membrane</keyword>
<evidence type="ECO:0000256" key="6">
    <source>
        <dbReference type="ARBA" id="ARBA00023136"/>
    </source>
</evidence>
<comment type="subcellular location">
    <subcellularLocation>
        <location evidence="1 7">Cell membrane</location>
        <topology evidence="1 7">Multi-pass membrane protein</topology>
    </subcellularLocation>
</comment>
<feature type="transmembrane region" description="Helical" evidence="7">
    <location>
        <begin position="65"/>
        <end position="89"/>
    </location>
</feature>
<dbReference type="RefSeq" id="WP_011434507.1">
    <property type="nucleotide sequence ID" value="NC_007777.1"/>
</dbReference>
<dbReference type="EMBL" id="CP000249">
    <property type="protein sequence ID" value="ABD09425.1"/>
    <property type="molecule type" value="Genomic_DNA"/>
</dbReference>
<evidence type="ECO:0000313" key="10">
    <source>
        <dbReference type="EMBL" id="ABD09425.1"/>
    </source>
</evidence>
<feature type="transmembrane region" description="Helical" evidence="7">
    <location>
        <begin position="21"/>
        <end position="45"/>
    </location>
</feature>
<dbReference type="STRING" id="106370.Francci3_0031"/>
<evidence type="ECO:0000256" key="2">
    <source>
        <dbReference type="ARBA" id="ARBA00010792"/>
    </source>
</evidence>
<reference evidence="10 11" key="1">
    <citation type="journal article" date="2007" name="Genome Res.">
        <title>Genome characteristics of facultatively symbiotic Frankia sp. strains reflect host range and host plant biogeography.</title>
        <authorList>
            <person name="Normand P."/>
            <person name="Lapierre P."/>
            <person name="Tisa L.S."/>
            <person name="Gogarten J.P."/>
            <person name="Alloisio N."/>
            <person name="Bagnarol E."/>
            <person name="Bassi C.A."/>
            <person name="Berry A.M."/>
            <person name="Bickhart D.M."/>
            <person name="Choisne N."/>
            <person name="Couloux A."/>
            <person name="Cournoyer B."/>
            <person name="Cruveiller S."/>
            <person name="Daubin V."/>
            <person name="Demange N."/>
            <person name="Francino M.P."/>
            <person name="Goltsman E."/>
            <person name="Huang Y."/>
            <person name="Kopp O.R."/>
            <person name="Labarre L."/>
            <person name="Lapidus A."/>
            <person name="Lavire C."/>
            <person name="Marechal J."/>
            <person name="Martinez M."/>
            <person name="Mastronunzio J.E."/>
            <person name="Mullin B.C."/>
            <person name="Niemann J."/>
            <person name="Pujic P."/>
            <person name="Rawnsley T."/>
            <person name="Rouy Z."/>
            <person name="Schenowitz C."/>
            <person name="Sellstedt A."/>
            <person name="Tavares F."/>
            <person name="Tomkins J.P."/>
            <person name="Vallenet D."/>
            <person name="Valverde C."/>
            <person name="Wall L.G."/>
            <person name="Wang Y."/>
            <person name="Medigue C."/>
            <person name="Benson D.R."/>
        </authorList>
    </citation>
    <scope>NUCLEOTIDE SEQUENCE [LARGE SCALE GENOMIC DNA]</scope>
    <source>
        <strain evidence="11">DSM 45818 / CECT 9043 / CcI3</strain>
    </source>
</reference>
<dbReference type="Pfam" id="PF09335">
    <property type="entry name" value="VTT_dom"/>
    <property type="match status" value="1"/>
</dbReference>
<dbReference type="InterPro" id="IPR032816">
    <property type="entry name" value="VTT_dom"/>
</dbReference>
<evidence type="ECO:0000259" key="9">
    <source>
        <dbReference type="Pfam" id="PF09335"/>
    </source>
</evidence>
<evidence type="ECO:0000256" key="8">
    <source>
        <dbReference type="SAM" id="MobiDB-lite"/>
    </source>
</evidence>
<evidence type="ECO:0000313" key="11">
    <source>
        <dbReference type="Proteomes" id="UP000001937"/>
    </source>
</evidence>
<dbReference type="InterPro" id="IPR032818">
    <property type="entry name" value="DedA-like"/>
</dbReference>
<feature type="compositionally biased region" description="Basic residues" evidence="8">
    <location>
        <begin position="240"/>
        <end position="251"/>
    </location>
</feature>
<feature type="region of interest" description="Disordered" evidence="8">
    <location>
        <begin position="240"/>
        <end position="268"/>
    </location>
</feature>
<dbReference type="KEGG" id="fra:Francci3_0031"/>
<proteinExistence type="inferred from homology"/>
<protein>
    <submittedName>
        <fullName evidence="10">Uncharacterized membrane-associated protein-like</fullName>
    </submittedName>
</protein>
<evidence type="ECO:0000256" key="1">
    <source>
        <dbReference type="ARBA" id="ARBA00004651"/>
    </source>
</evidence>
<dbReference type="AlphaFoldDB" id="Q2JH17"/>
<evidence type="ECO:0000256" key="3">
    <source>
        <dbReference type="ARBA" id="ARBA00022475"/>
    </source>
</evidence>
<dbReference type="eggNOG" id="COG0586">
    <property type="taxonomic scope" value="Bacteria"/>
</dbReference>
<evidence type="ECO:0000256" key="5">
    <source>
        <dbReference type="ARBA" id="ARBA00022989"/>
    </source>
</evidence>
<feature type="transmembrane region" description="Helical" evidence="7">
    <location>
        <begin position="152"/>
        <end position="174"/>
    </location>
</feature>